<evidence type="ECO:0000313" key="1">
    <source>
        <dbReference type="EMBL" id="AUP79755.1"/>
    </source>
</evidence>
<dbReference type="AlphaFoldDB" id="A0A2K9PRS8"/>
<accession>A0A2K9PRS8</accession>
<protein>
    <recommendedName>
        <fullName evidence="3">HTH cro/C1-type domain-containing protein</fullName>
    </recommendedName>
</protein>
<dbReference type="EMBL" id="CP025791">
    <property type="protein sequence ID" value="AUP79755.1"/>
    <property type="molecule type" value="Genomic_DNA"/>
</dbReference>
<evidence type="ECO:0008006" key="3">
    <source>
        <dbReference type="Google" id="ProtNLM"/>
    </source>
</evidence>
<proteinExistence type="predicted"/>
<keyword evidence="2" id="KW-1185">Reference proteome</keyword>
<reference evidence="1 2" key="1">
    <citation type="submission" date="2018-01" db="EMBL/GenBank/DDBJ databases">
        <title>Complete genome sequence of Flavivirga eckloniae ECD14 isolated from seaweed Ecklonia cava.</title>
        <authorList>
            <person name="Lee J.H."/>
            <person name="Baik K.S."/>
            <person name="Seong C.N."/>
        </authorList>
    </citation>
    <scope>NUCLEOTIDE SEQUENCE [LARGE SCALE GENOMIC DNA]</scope>
    <source>
        <strain evidence="1 2">ECD14</strain>
    </source>
</reference>
<gene>
    <name evidence="1" type="ORF">C1H87_14000</name>
</gene>
<organism evidence="1 2">
    <name type="scientific">Flavivirga eckloniae</name>
    <dbReference type="NCBI Taxonomy" id="1803846"/>
    <lineage>
        <taxon>Bacteria</taxon>
        <taxon>Pseudomonadati</taxon>
        <taxon>Bacteroidota</taxon>
        <taxon>Flavobacteriia</taxon>
        <taxon>Flavobacteriales</taxon>
        <taxon>Flavobacteriaceae</taxon>
        <taxon>Flavivirga</taxon>
    </lineage>
</organism>
<dbReference type="KEGG" id="fek:C1H87_14000"/>
<name>A0A2K9PRS8_9FLAO</name>
<evidence type="ECO:0000313" key="2">
    <source>
        <dbReference type="Proteomes" id="UP000235826"/>
    </source>
</evidence>
<sequence>MTALQVLHLDNFLEPTYITNIWYFAKNLAQALNVSLDFLAGDTSVLVKDKEVLQRIKDISNLSEDKKKYIFDFIDMCLRDDKTQQAYK</sequence>
<dbReference type="Proteomes" id="UP000235826">
    <property type="component" value="Chromosome"/>
</dbReference>